<evidence type="ECO:0000313" key="4">
    <source>
        <dbReference type="Proteomes" id="UP001240643"/>
    </source>
</evidence>
<comment type="caution">
    <text evidence="3">The sequence shown here is derived from an EMBL/GenBank/DDBJ whole genome shotgun (WGS) entry which is preliminary data.</text>
</comment>
<feature type="transmembrane region" description="Helical" evidence="1">
    <location>
        <begin position="50"/>
        <end position="66"/>
    </location>
</feature>
<feature type="domain" description="ComEC/Rec2-related protein" evidence="2">
    <location>
        <begin position="140"/>
        <end position="373"/>
    </location>
</feature>
<sequence>MKNQLYFLKKKPWNELNFKWKLNWKKLDLELFYFAIVLIWSTWFFNKSDWMYLGFIPLFMIVLYYLKLKWMMVIIITSLAVGVGYSLSLLSINQNSSVFNWLWPNNRFHNVILKWMDQIYHQRSSGELVKMLILNVYDYKTDIYEIFRDLSILHLVVVSGLHFLLLEKIIKKIFFFNKNFGNIASFIFIGFYWIVIDFKYSMFRVILAAFFKKDKQDNFYGHWAKVAISSLTFNPKIFLSYSFLLSMGIIFLIKYIVNLKLRSKVLGWFLINFVIWIFVTAIFLSITKRIYYFAIFNNFIFSGIILGLYFFVFLTWFIIYLIPLIQKIVEFFLWVINLMHFNRMYYYATFWNSWHSQGLIFFLFIFLYFIYLLNKKFN</sequence>
<organism evidence="3 4">
    <name type="scientific">Mycoplasmoides fastidiosum</name>
    <dbReference type="NCBI Taxonomy" id="92758"/>
    <lineage>
        <taxon>Bacteria</taxon>
        <taxon>Bacillati</taxon>
        <taxon>Mycoplasmatota</taxon>
        <taxon>Mycoplasmoidales</taxon>
        <taxon>Mycoplasmoidaceae</taxon>
        <taxon>Mycoplasmoides</taxon>
    </lineage>
</organism>
<proteinExistence type="predicted"/>
<reference evidence="3" key="1">
    <citation type="submission" date="2023-07" db="EMBL/GenBank/DDBJ databases">
        <title>Genomic Encyclopedia of Type Strains, Phase IV (KMG-IV): sequencing the most valuable type-strain genomes for metagenomic binning, comparative biology and taxonomic classification.</title>
        <authorList>
            <person name="Goeker M."/>
        </authorList>
    </citation>
    <scope>NUCLEOTIDE SEQUENCE [LARGE SCALE GENOMIC DNA]</scope>
    <source>
        <strain evidence="3">DSM 21204</strain>
    </source>
</reference>
<evidence type="ECO:0000256" key="1">
    <source>
        <dbReference type="SAM" id="Phobius"/>
    </source>
</evidence>
<protein>
    <submittedName>
        <fullName evidence="3">Competence protein ComEC</fullName>
    </submittedName>
</protein>
<feature type="transmembrane region" description="Helical" evidence="1">
    <location>
        <begin position="27"/>
        <end position="44"/>
    </location>
</feature>
<dbReference type="Proteomes" id="UP001240643">
    <property type="component" value="Unassembled WGS sequence"/>
</dbReference>
<feature type="transmembrane region" description="Helical" evidence="1">
    <location>
        <begin position="328"/>
        <end position="348"/>
    </location>
</feature>
<feature type="transmembrane region" description="Helical" evidence="1">
    <location>
        <begin position="354"/>
        <end position="373"/>
    </location>
</feature>
<feature type="transmembrane region" description="Helical" evidence="1">
    <location>
        <begin position="146"/>
        <end position="167"/>
    </location>
</feature>
<keyword evidence="1" id="KW-1133">Transmembrane helix</keyword>
<keyword evidence="1" id="KW-0812">Transmembrane</keyword>
<gene>
    <name evidence="3" type="ORF">J2Z62_000215</name>
</gene>
<keyword evidence="4" id="KW-1185">Reference proteome</keyword>
<feature type="transmembrane region" description="Helical" evidence="1">
    <location>
        <begin position="299"/>
        <end position="321"/>
    </location>
</feature>
<dbReference type="EMBL" id="JAUSWO010000001">
    <property type="protein sequence ID" value="MDQ0513777.1"/>
    <property type="molecule type" value="Genomic_DNA"/>
</dbReference>
<name>A0ABU0LYJ4_9BACT</name>
<keyword evidence="1" id="KW-0472">Membrane</keyword>
<feature type="transmembrane region" description="Helical" evidence="1">
    <location>
        <begin position="73"/>
        <end position="92"/>
    </location>
</feature>
<feature type="transmembrane region" description="Helical" evidence="1">
    <location>
        <begin position="179"/>
        <end position="196"/>
    </location>
</feature>
<dbReference type="InterPro" id="IPR004477">
    <property type="entry name" value="ComEC_N"/>
</dbReference>
<feature type="transmembrane region" description="Helical" evidence="1">
    <location>
        <begin position="269"/>
        <end position="287"/>
    </location>
</feature>
<accession>A0ABU0LYJ4</accession>
<evidence type="ECO:0000313" key="3">
    <source>
        <dbReference type="EMBL" id="MDQ0513777.1"/>
    </source>
</evidence>
<dbReference type="Pfam" id="PF03772">
    <property type="entry name" value="Competence"/>
    <property type="match status" value="1"/>
</dbReference>
<evidence type="ECO:0000259" key="2">
    <source>
        <dbReference type="Pfam" id="PF03772"/>
    </source>
</evidence>
<feature type="transmembrane region" description="Helical" evidence="1">
    <location>
        <begin position="238"/>
        <end position="257"/>
    </location>
</feature>